<evidence type="ECO:0000313" key="2">
    <source>
        <dbReference type="Proteomes" id="UP000321379"/>
    </source>
</evidence>
<gene>
    <name evidence="1" type="ORF">FVP33_11485</name>
</gene>
<comment type="caution">
    <text evidence="1">The sequence shown here is derived from an EMBL/GenBank/DDBJ whole genome shotgun (WGS) entry which is preliminary data.</text>
</comment>
<evidence type="ECO:0000313" key="1">
    <source>
        <dbReference type="EMBL" id="TXN29765.1"/>
    </source>
</evidence>
<dbReference type="AlphaFoldDB" id="A0A5C8UN01"/>
<protein>
    <submittedName>
        <fullName evidence="1">Uncharacterized protein</fullName>
    </submittedName>
</protein>
<proteinExistence type="predicted"/>
<sequence length="113" mass="12823">MTDDWASPTIDELAVFANASVPAVGRRVRKATVRHNAERWTFEVERNPTGIYEGSDKRRRGERLHDSATVLAIFESGSFHIVTDLGLRPGARSEWSNPTWPGELFDIEYFDES</sequence>
<keyword evidence="2" id="KW-1185">Reference proteome</keyword>
<accession>A0A5C8UN01</accession>
<dbReference type="RefSeq" id="WP_147783809.1">
    <property type="nucleotide sequence ID" value="NZ_VRMG01000008.1"/>
</dbReference>
<name>A0A5C8UN01_9MICO</name>
<reference evidence="1 2" key="1">
    <citation type="submission" date="2019-08" db="EMBL/GenBank/DDBJ databases">
        <title>Bacterial whole genome sequence for Glaciihabitans sp. CHu50b-6-2.</title>
        <authorList>
            <person name="Jin L."/>
        </authorList>
    </citation>
    <scope>NUCLEOTIDE SEQUENCE [LARGE SCALE GENOMIC DNA]</scope>
    <source>
        <strain evidence="1 2">CHu50b-6-2</strain>
    </source>
</reference>
<dbReference type="EMBL" id="VRMG01000008">
    <property type="protein sequence ID" value="TXN29765.1"/>
    <property type="molecule type" value="Genomic_DNA"/>
</dbReference>
<organism evidence="1 2">
    <name type="scientific">Lacisediminihabitans profunda</name>
    <dbReference type="NCBI Taxonomy" id="2594790"/>
    <lineage>
        <taxon>Bacteria</taxon>
        <taxon>Bacillati</taxon>
        <taxon>Actinomycetota</taxon>
        <taxon>Actinomycetes</taxon>
        <taxon>Micrococcales</taxon>
        <taxon>Microbacteriaceae</taxon>
        <taxon>Lacisediminihabitans</taxon>
    </lineage>
</organism>
<dbReference type="Proteomes" id="UP000321379">
    <property type="component" value="Unassembled WGS sequence"/>
</dbReference>